<dbReference type="Gene3D" id="3.90.1200.10">
    <property type="match status" value="1"/>
</dbReference>
<proteinExistence type="predicted"/>
<dbReference type="Proteomes" id="UP000466024">
    <property type="component" value="Unassembled WGS sequence"/>
</dbReference>
<reference evidence="2 3" key="1">
    <citation type="submission" date="2019-08" db="EMBL/GenBank/DDBJ databases">
        <title>Bioinformatics analysis of the strain L3 and L5.</title>
        <authorList>
            <person name="Li X."/>
        </authorList>
    </citation>
    <scope>NUCLEOTIDE SEQUENCE [LARGE SCALE GENOMIC DNA]</scope>
    <source>
        <strain evidence="2 3">L3</strain>
    </source>
</reference>
<organism evidence="2 3">
    <name type="scientific">Salinicola corii</name>
    <dbReference type="NCBI Taxonomy" id="2606937"/>
    <lineage>
        <taxon>Bacteria</taxon>
        <taxon>Pseudomonadati</taxon>
        <taxon>Pseudomonadota</taxon>
        <taxon>Gammaproteobacteria</taxon>
        <taxon>Oceanospirillales</taxon>
        <taxon>Halomonadaceae</taxon>
        <taxon>Salinicola</taxon>
    </lineage>
</organism>
<dbReference type="InterPro" id="IPR002575">
    <property type="entry name" value="Aminoglycoside_PTrfase"/>
</dbReference>
<dbReference type="EMBL" id="VTPX01000011">
    <property type="protein sequence ID" value="KAA0016383.1"/>
    <property type="molecule type" value="Genomic_DNA"/>
</dbReference>
<gene>
    <name evidence="2" type="ORF">F0A16_16775</name>
</gene>
<dbReference type="RefSeq" id="WP_149436526.1">
    <property type="nucleotide sequence ID" value="NZ_VTPX01000011.1"/>
</dbReference>
<accession>A0A640W944</accession>
<dbReference type="InterPro" id="IPR011009">
    <property type="entry name" value="Kinase-like_dom_sf"/>
</dbReference>
<evidence type="ECO:0000259" key="1">
    <source>
        <dbReference type="Pfam" id="PF01636"/>
    </source>
</evidence>
<feature type="domain" description="Aminoglycoside phosphotransferase" evidence="1">
    <location>
        <begin position="26"/>
        <end position="242"/>
    </location>
</feature>
<dbReference type="Pfam" id="PF01636">
    <property type="entry name" value="APH"/>
    <property type="match status" value="1"/>
</dbReference>
<evidence type="ECO:0000313" key="3">
    <source>
        <dbReference type="Proteomes" id="UP000466024"/>
    </source>
</evidence>
<dbReference type="AlphaFoldDB" id="A0A640W944"/>
<dbReference type="GO" id="GO:0016740">
    <property type="term" value="F:transferase activity"/>
    <property type="evidence" value="ECO:0007669"/>
    <property type="project" value="UniProtKB-KW"/>
</dbReference>
<keyword evidence="2" id="KW-0808">Transferase</keyword>
<keyword evidence="3" id="KW-1185">Reference proteome</keyword>
<dbReference type="Gene3D" id="3.30.200.20">
    <property type="entry name" value="Phosphorylase Kinase, domain 1"/>
    <property type="match status" value="1"/>
</dbReference>
<comment type="caution">
    <text evidence="2">The sequence shown here is derived from an EMBL/GenBank/DDBJ whole genome shotgun (WGS) entry which is preliminary data.</text>
</comment>
<protein>
    <submittedName>
        <fullName evidence="2">Phosphotransferase</fullName>
    </submittedName>
</protein>
<dbReference type="SUPFAM" id="SSF56112">
    <property type="entry name" value="Protein kinase-like (PK-like)"/>
    <property type="match status" value="1"/>
</dbReference>
<sequence>MTLRLDALRHWIAAQHRLPQEACQLTTVAGDASLRGYCRVTFPDGTTRVVMDAPPALEDSQPFVTIGREWHAAGLPVPKIHAVDLSWGFIELDDLGNDSLHHHFDIESGAREGTSQALALLDKIERLAPVASLPSYAADFLEEEMDRFPDWGLTRWLGIETPPQWPEVKRHLLAHIARLPTVAVHRDFDAMNLMIHRDRLWIIDFQGALAGPLGYDLISLLRGRYHHWSRQEMDLWIEDFRQRCLAAGRIGPDLDAETFRAGVEAIGAQRQLKILGQFCRLCLRDGKPRYLDWLPHFYGHLDEGLEALPALGDFHRWLRESYRPAMEARLVEQRTTSDAGNPP</sequence>
<evidence type="ECO:0000313" key="2">
    <source>
        <dbReference type="EMBL" id="KAA0016383.1"/>
    </source>
</evidence>
<name>A0A640W944_9GAMM</name>